<dbReference type="AlphaFoldDB" id="A0A2K2FTJ8"/>
<name>A0A2K2FTJ8_9SPHN</name>
<proteinExistence type="predicted"/>
<dbReference type="Proteomes" id="UP000236327">
    <property type="component" value="Unassembled WGS sequence"/>
</dbReference>
<evidence type="ECO:0000313" key="1">
    <source>
        <dbReference type="EMBL" id="PNU02101.1"/>
    </source>
</evidence>
<accession>A0A2K2FTJ8</accession>
<dbReference type="EMBL" id="LYMM01000086">
    <property type="protein sequence ID" value="PNU02101.1"/>
    <property type="molecule type" value="Genomic_DNA"/>
</dbReference>
<evidence type="ECO:0000313" key="2">
    <source>
        <dbReference type="Proteomes" id="UP000236327"/>
    </source>
</evidence>
<sequence length="67" mass="7516">MLEKILTPETTLPVRAFELAREGQCVSIKDLRSRLAQEGFTQIDAHFDGQSFKKQLSALVREANANP</sequence>
<dbReference type="RefSeq" id="WP_103099072.1">
    <property type="nucleotide sequence ID" value="NZ_LYMM01000086.1"/>
</dbReference>
<protein>
    <submittedName>
        <fullName evidence="1">Uncharacterized protein</fullName>
    </submittedName>
</protein>
<keyword evidence="2" id="KW-1185">Reference proteome</keyword>
<reference evidence="1 2" key="1">
    <citation type="submission" date="2016-05" db="EMBL/GenBank/DDBJ databases">
        <title>Complete genome sequence of Novosphingobium guangzhouense SA925(T).</title>
        <authorList>
            <person name="Sha S."/>
        </authorList>
    </citation>
    <scope>NUCLEOTIDE SEQUENCE [LARGE SCALE GENOMIC DNA]</scope>
    <source>
        <strain evidence="1 2">SA925</strain>
    </source>
</reference>
<organism evidence="1 2">
    <name type="scientific">Novosphingobium guangzhouense</name>
    <dbReference type="NCBI Taxonomy" id="1850347"/>
    <lineage>
        <taxon>Bacteria</taxon>
        <taxon>Pseudomonadati</taxon>
        <taxon>Pseudomonadota</taxon>
        <taxon>Alphaproteobacteria</taxon>
        <taxon>Sphingomonadales</taxon>
        <taxon>Sphingomonadaceae</taxon>
        <taxon>Novosphingobium</taxon>
    </lineage>
</organism>
<gene>
    <name evidence="1" type="ORF">A8V01_26850</name>
</gene>
<comment type="caution">
    <text evidence="1">The sequence shown here is derived from an EMBL/GenBank/DDBJ whole genome shotgun (WGS) entry which is preliminary data.</text>
</comment>
<dbReference type="OrthoDB" id="7205828at2"/>